<dbReference type="InterPro" id="IPR024726">
    <property type="entry name" value="FhuF_C"/>
</dbReference>
<proteinExistence type="predicted"/>
<evidence type="ECO:0000259" key="1">
    <source>
        <dbReference type="Pfam" id="PF11575"/>
    </source>
</evidence>
<evidence type="ECO:0000313" key="3">
    <source>
        <dbReference type="Proteomes" id="UP000005038"/>
    </source>
</evidence>
<dbReference type="GO" id="GO:0051537">
    <property type="term" value="F:2 iron, 2 sulfur cluster binding"/>
    <property type="evidence" value="ECO:0007669"/>
    <property type="project" value="InterPro"/>
</dbReference>
<feature type="domain" description="Ferric siderophore reductase C-terminal" evidence="1">
    <location>
        <begin position="258"/>
        <end position="280"/>
    </location>
</feature>
<dbReference type="STRING" id="1108044.GOOTI_230_00290"/>
<protein>
    <recommendedName>
        <fullName evidence="1">Ferric siderophore reductase C-terminal domain-containing protein</fullName>
    </recommendedName>
</protein>
<dbReference type="Pfam" id="PF11575">
    <property type="entry name" value="FhuF_C"/>
    <property type="match status" value="1"/>
</dbReference>
<comment type="caution">
    <text evidence="2">The sequence shown here is derived from an EMBL/GenBank/DDBJ whole genome shotgun (WGS) entry which is preliminary data.</text>
</comment>
<evidence type="ECO:0000313" key="2">
    <source>
        <dbReference type="EMBL" id="GAB36604.1"/>
    </source>
</evidence>
<dbReference type="Proteomes" id="UP000005038">
    <property type="component" value="Unassembled WGS sequence"/>
</dbReference>
<keyword evidence="3" id="KW-1185">Reference proteome</keyword>
<organism evidence="2 3">
    <name type="scientific">Gordonia otitidis (strain DSM 44809 / CCUG 52243 / JCM 12355 / NBRC 100426 / IFM 10032)</name>
    <dbReference type="NCBI Taxonomy" id="1108044"/>
    <lineage>
        <taxon>Bacteria</taxon>
        <taxon>Bacillati</taxon>
        <taxon>Actinomycetota</taxon>
        <taxon>Actinomycetes</taxon>
        <taxon>Mycobacteriales</taxon>
        <taxon>Gordoniaceae</taxon>
        <taxon>Gordonia</taxon>
    </lineage>
</organism>
<sequence>MPAADPPRVWTPFTVVRYAERMTESVHAAFGPFFEVEVHEADAPVGASWLTMAAALVDDDVLVDRVRRVRRALTASAPAEVEARVAASVTHLGLTARLVAPALGAAVTGASISLQPEHVWWRDELGGPFPLSVVLLGAADANPGAADAKPGAVEAKPGAVDAKPGAADANPGAAEAEYGAVDVDLGAVGELSEWFARRYPLSTRVLGGNVASAINSAARMIGMAVPDLADAALLHADRFLAHPDIEDGLLRSGPTFKRRSCCLIYRVSGDRTAVCGDCVLAR</sequence>
<gene>
    <name evidence="2" type="ORF">GOOTI_230_00290</name>
</gene>
<reference evidence="2" key="1">
    <citation type="submission" date="2012-02" db="EMBL/GenBank/DDBJ databases">
        <title>Whole genome shotgun sequence of Gordonia otitidis NBRC 100426.</title>
        <authorList>
            <person name="Yoshida I."/>
            <person name="Hosoyama A."/>
            <person name="Tsuchikane K."/>
            <person name="Katsumata H."/>
            <person name="Yamazaki S."/>
            <person name="Fujita N."/>
        </authorList>
    </citation>
    <scope>NUCLEOTIDE SEQUENCE [LARGE SCALE GENOMIC DNA]</scope>
    <source>
        <strain evidence="2">NBRC 100426</strain>
    </source>
</reference>
<dbReference type="EMBL" id="BAFB01000230">
    <property type="protein sequence ID" value="GAB36604.1"/>
    <property type="molecule type" value="Genomic_DNA"/>
</dbReference>
<dbReference type="AlphaFoldDB" id="H5TSZ6"/>
<accession>H5TSZ6</accession>
<name>H5TSZ6_GORO1</name>